<evidence type="ECO:0000256" key="3">
    <source>
        <dbReference type="ARBA" id="ARBA00022729"/>
    </source>
</evidence>
<dbReference type="GO" id="GO:0030313">
    <property type="term" value="C:cell envelope"/>
    <property type="evidence" value="ECO:0007669"/>
    <property type="project" value="UniProtKB-SubCell"/>
</dbReference>
<reference evidence="6 7" key="1">
    <citation type="submission" date="2020-08" db="EMBL/GenBank/DDBJ databases">
        <title>Genomic Encyclopedia of Type Strains, Phase IV (KMG-IV): sequencing the most valuable type-strain genomes for metagenomic binning, comparative biology and taxonomic classification.</title>
        <authorList>
            <person name="Goeker M."/>
        </authorList>
    </citation>
    <scope>NUCLEOTIDE SEQUENCE [LARGE SCALE GENOMIC DNA]</scope>
    <source>
        <strain evidence="6 7">DSM 26438</strain>
    </source>
</reference>
<dbReference type="Proteomes" id="UP000565286">
    <property type="component" value="Unassembled WGS sequence"/>
</dbReference>
<dbReference type="AlphaFoldDB" id="A0A7W6C4Z7"/>
<feature type="chain" id="PRO_5031134567" evidence="4">
    <location>
        <begin position="26"/>
        <end position="373"/>
    </location>
</feature>
<dbReference type="Gene3D" id="3.40.50.2300">
    <property type="match status" value="2"/>
</dbReference>
<evidence type="ECO:0000256" key="1">
    <source>
        <dbReference type="ARBA" id="ARBA00004196"/>
    </source>
</evidence>
<evidence type="ECO:0000313" key="6">
    <source>
        <dbReference type="EMBL" id="MBB3944083.1"/>
    </source>
</evidence>
<feature type="signal peptide" evidence="4">
    <location>
        <begin position="1"/>
        <end position="25"/>
    </location>
</feature>
<dbReference type="Pfam" id="PF13407">
    <property type="entry name" value="Peripla_BP_4"/>
    <property type="match status" value="1"/>
</dbReference>
<comment type="caution">
    <text evidence="6">The sequence shown here is derived from an EMBL/GenBank/DDBJ whole genome shotgun (WGS) entry which is preliminary data.</text>
</comment>
<dbReference type="RefSeq" id="WP_183892968.1">
    <property type="nucleotide sequence ID" value="NZ_JACIDV010000001.1"/>
</dbReference>
<gene>
    <name evidence="6" type="ORF">GGQ73_000006</name>
</gene>
<keyword evidence="3 4" id="KW-0732">Signal</keyword>
<dbReference type="SUPFAM" id="SSF53822">
    <property type="entry name" value="Periplasmic binding protein-like I"/>
    <property type="match status" value="1"/>
</dbReference>
<dbReference type="GO" id="GO:0030246">
    <property type="term" value="F:carbohydrate binding"/>
    <property type="evidence" value="ECO:0007669"/>
    <property type="project" value="UniProtKB-ARBA"/>
</dbReference>
<dbReference type="EMBL" id="JACIDV010000001">
    <property type="protein sequence ID" value="MBB3944083.1"/>
    <property type="molecule type" value="Genomic_DNA"/>
</dbReference>
<protein>
    <submittedName>
        <fullName evidence="6">Ribose transport system substrate-binding protein</fullName>
    </submittedName>
</protein>
<dbReference type="PROSITE" id="PS51318">
    <property type="entry name" value="TAT"/>
    <property type="match status" value="1"/>
</dbReference>
<keyword evidence="7" id="KW-1185">Reference proteome</keyword>
<dbReference type="InterPro" id="IPR025997">
    <property type="entry name" value="SBP_2_dom"/>
</dbReference>
<dbReference type="PANTHER" id="PTHR46847:SF1">
    <property type="entry name" value="D-ALLOSE-BINDING PERIPLASMIC PROTEIN-RELATED"/>
    <property type="match status" value="1"/>
</dbReference>
<dbReference type="PANTHER" id="PTHR46847">
    <property type="entry name" value="D-ALLOSE-BINDING PERIPLASMIC PROTEIN-RELATED"/>
    <property type="match status" value="1"/>
</dbReference>
<proteinExistence type="inferred from homology"/>
<dbReference type="InterPro" id="IPR006311">
    <property type="entry name" value="TAT_signal"/>
</dbReference>
<evidence type="ECO:0000259" key="5">
    <source>
        <dbReference type="Pfam" id="PF13407"/>
    </source>
</evidence>
<evidence type="ECO:0000313" key="7">
    <source>
        <dbReference type="Proteomes" id="UP000565286"/>
    </source>
</evidence>
<dbReference type="InterPro" id="IPR028082">
    <property type="entry name" value="Peripla_BP_I"/>
</dbReference>
<comment type="subcellular location">
    <subcellularLocation>
        <location evidence="1">Cell envelope</location>
    </subcellularLocation>
</comment>
<accession>A0A7W6C4Z7</accession>
<feature type="domain" description="Periplasmic binding protein" evidence="5">
    <location>
        <begin position="73"/>
        <end position="333"/>
    </location>
</feature>
<name>A0A7W6C4Z7_9HYPH</name>
<comment type="similarity">
    <text evidence="2">Belongs to the bacterial solute-binding protein 2 family.</text>
</comment>
<sequence length="373" mass="38531">MITRRILLCSAAIAAVLSIAAPTFAADPDTALAKLQESVLSKGPSGEDPSPASGVSLTAEELAKVKAMGATAAIVMHYGGNDWSRAQINGLQTQFAAMGIKVIAVTDAGFKPEKQVADLETIMAQKPNIIVSIPTDPTATASAYKAAADAGTKLVFMDNVPTGFKAGKDYVSVVSADNYGNGVASAHLMAKALDGKGEIGLVFHAADFFVTKQRYDAFKKTIASDYPDIKIVAEQGIGGPDFSGDAEKAAGAILTSNPNVKGIWAVWDVPAEGVIAAARNAGRDDLIITTIDLGENVAISMAQNGFVKGLGAQRPYDAGVVEAKLAGYALLGKTAPAFVALPALPVTRDSLLDAWKTVYSTEATANVKSSLGN</sequence>
<evidence type="ECO:0000256" key="2">
    <source>
        <dbReference type="ARBA" id="ARBA00007639"/>
    </source>
</evidence>
<organism evidence="6 7">
    <name type="scientific">Rhizobium skierniewicense</name>
    <dbReference type="NCBI Taxonomy" id="984260"/>
    <lineage>
        <taxon>Bacteria</taxon>
        <taxon>Pseudomonadati</taxon>
        <taxon>Pseudomonadota</taxon>
        <taxon>Alphaproteobacteria</taxon>
        <taxon>Hyphomicrobiales</taxon>
        <taxon>Rhizobiaceae</taxon>
        <taxon>Rhizobium/Agrobacterium group</taxon>
        <taxon>Rhizobium</taxon>
    </lineage>
</organism>
<dbReference type="CDD" id="cd06316">
    <property type="entry name" value="PBP1_ABC_sugar_binding-like"/>
    <property type="match status" value="1"/>
</dbReference>
<evidence type="ECO:0000256" key="4">
    <source>
        <dbReference type="SAM" id="SignalP"/>
    </source>
</evidence>